<keyword evidence="4" id="KW-0808">Transferase</keyword>
<dbReference type="InterPro" id="IPR036097">
    <property type="entry name" value="HisK_dim/P_sf"/>
</dbReference>
<dbReference type="Gene3D" id="1.10.287.130">
    <property type="match status" value="1"/>
</dbReference>
<protein>
    <recommendedName>
        <fullName evidence="10">Sensory/regulatory protein RpfC</fullName>
        <ecNumber evidence="2">2.7.13.3</ecNumber>
    </recommendedName>
</protein>
<dbReference type="AlphaFoldDB" id="A0A521FLI7"/>
<dbReference type="InterPro" id="IPR001789">
    <property type="entry name" value="Sig_transdc_resp-reg_receiver"/>
</dbReference>
<dbReference type="PROSITE" id="PS50109">
    <property type="entry name" value="HIS_KIN"/>
    <property type="match status" value="1"/>
</dbReference>
<dbReference type="Pfam" id="PF02518">
    <property type="entry name" value="HATPase_c"/>
    <property type="match status" value="1"/>
</dbReference>
<evidence type="ECO:0000256" key="9">
    <source>
        <dbReference type="ARBA" id="ARBA00064003"/>
    </source>
</evidence>
<dbReference type="CDD" id="cd00082">
    <property type="entry name" value="HisKA"/>
    <property type="match status" value="1"/>
</dbReference>
<comment type="catalytic activity">
    <reaction evidence="1">
        <text>ATP + protein L-histidine = ADP + protein N-phospho-L-histidine.</text>
        <dbReference type="EC" id="2.7.13.3"/>
    </reaction>
</comment>
<feature type="domain" description="Response regulatory" evidence="13">
    <location>
        <begin position="7"/>
        <end position="162"/>
    </location>
</feature>
<keyword evidence="5" id="KW-0547">Nucleotide-binding</keyword>
<gene>
    <name evidence="14" type="ORF">SAMN06265219_12240</name>
</gene>
<dbReference type="FunFam" id="3.30.565.10:FF:000010">
    <property type="entry name" value="Sensor histidine kinase RcsC"/>
    <property type="match status" value="1"/>
</dbReference>
<dbReference type="GO" id="GO:0000155">
    <property type="term" value="F:phosphorelay sensor kinase activity"/>
    <property type="evidence" value="ECO:0007669"/>
    <property type="project" value="InterPro"/>
</dbReference>
<dbReference type="InterPro" id="IPR003661">
    <property type="entry name" value="HisK_dim/P_dom"/>
</dbReference>
<evidence type="ECO:0000313" key="14">
    <source>
        <dbReference type="EMBL" id="SMO97093.1"/>
    </source>
</evidence>
<dbReference type="EMBL" id="FXTP01000022">
    <property type="protein sequence ID" value="SMO97093.1"/>
    <property type="molecule type" value="Genomic_DNA"/>
</dbReference>
<dbReference type="PANTHER" id="PTHR45339:SF1">
    <property type="entry name" value="HYBRID SIGNAL TRANSDUCTION HISTIDINE KINASE J"/>
    <property type="match status" value="1"/>
</dbReference>
<dbReference type="GO" id="GO:0005524">
    <property type="term" value="F:ATP binding"/>
    <property type="evidence" value="ECO:0007669"/>
    <property type="project" value="UniProtKB-KW"/>
</dbReference>
<keyword evidence="7" id="KW-0067">ATP-binding</keyword>
<feature type="domain" description="Histidine kinase" evidence="12">
    <location>
        <begin position="216"/>
        <end position="438"/>
    </location>
</feature>
<dbReference type="Gene3D" id="3.30.565.10">
    <property type="entry name" value="Histidine kinase-like ATPase, C-terminal domain"/>
    <property type="match status" value="1"/>
</dbReference>
<dbReference type="OrthoDB" id="9796457at2"/>
<keyword evidence="8" id="KW-0902">Two-component regulatory system</keyword>
<dbReference type="PRINTS" id="PR00344">
    <property type="entry name" value="BCTRLSENSOR"/>
</dbReference>
<feature type="domain" description="Response regulatory" evidence="13">
    <location>
        <begin position="468"/>
        <end position="586"/>
    </location>
</feature>
<evidence type="ECO:0000256" key="3">
    <source>
        <dbReference type="ARBA" id="ARBA00022553"/>
    </source>
</evidence>
<dbReference type="InterPro" id="IPR003594">
    <property type="entry name" value="HATPase_dom"/>
</dbReference>
<feature type="modified residue" description="4-aspartylphosphate" evidence="11">
    <location>
        <position position="93"/>
    </location>
</feature>
<evidence type="ECO:0000256" key="10">
    <source>
        <dbReference type="ARBA" id="ARBA00068150"/>
    </source>
</evidence>
<dbReference type="FunFam" id="1.10.287.130:FF:000002">
    <property type="entry name" value="Two-component osmosensing histidine kinase"/>
    <property type="match status" value="1"/>
</dbReference>
<proteinExistence type="predicted"/>
<dbReference type="SMART" id="SM00387">
    <property type="entry name" value="HATPase_c"/>
    <property type="match status" value="1"/>
</dbReference>
<dbReference type="SMART" id="SM00388">
    <property type="entry name" value="HisKA"/>
    <property type="match status" value="1"/>
</dbReference>
<sequence length="594" mass="67406">MEEEKRHILIVDDNASIHKDIQSILAGISSKDDDELRAMEEELFSDSTDTSDNTLEVSQIHYDINHAYQGEEAIKMADDAANSGNPFSLIFMDVRMPPGMDGIQTIKKIWEKHDNTEIVICTAYSDYSWEQILSELGTSDKLLFMKKPFDATALKQTALTLTRKWQLRQETLQYTEKLEEQVKERTSELTRMVSEYRIMKEKAEQASEAKSEFLANVSHEIRTPMNGIIGMNDLLMETPLDEEQKEYAELVKYSAEALMNIINDILDLAKVEAGKMEVEEIPFDLKESIEELRKLIAFSAEHKERVAVKSSIDPGIPEEVLGDPMRIRQILLNFGNNAVKFTEEGEIELKAEILSEDEEAINFRFAVKDTGIGIPEKKRQQIFDPFSQADASTTRKYGGTGLGLSICKQLSELMKGKVGVESNEGEGSEFWFEVQLSKVRMQEKPEDRDDLGDEILEGQMTDGDSELHILLAEDNQSNQLLAQRMLAEDGVHITLAKNGKEAVEKYKKEHFDIVIMDVYMPGIDGVEATQLIRKFGEERDTYTPIIAISASVMPKDKKRIFDAGVDDFLGKPIAKKYLIDKIRKWTTENSPEES</sequence>
<dbReference type="EC" id="2.7.13.3" evidence="2"/>
<evidence type="ECO:0000256" key="2">
    <source>
        <dbReference type="ARBA" id="ARBA00012438"/>
    </source>
</evidence>
<dbReference type="PANTHER" id="PTHR45339">
    <property type="entry name" value="HYBRID SIGNAL TRANSDUCTION HISTIDINE KINASE J"/>
    <property type="match status" value="1"/>
</dbReference>
<keyword evidence="3 11" id="KW-0597">Phosphoprotein</keyword>
<evidence type="ECO:0000256" key="1">
    <source>
        <dbReference type="ARBA" id="ARBA00000085"/>
    </source>
</evidence>
<evidence type="ECO:0000256" key="4">
    <source>
        <dbReference type="ARBA" id="ARBA00022679"/>
    </source>
</evidence>
<dbReference type="SMART" id="SM00448">
    <property type="entry name" value="REC"/>
    <property type="match status" value="2"/>
</dbReference>
<dbReference type="InterPro" id="IPR036890">
    <property type="entry name" value="HATPase_C_sf"/>
</dbReference>
<dbReference type="SUPFAM" id="SSF47384">
    <property type="entry name" value="Homodimeric domain of signal transducing histidine kinase"/>
    <property type="match status" value="1"/>
</dbReference>
<keyword evidence="15" id="KW-1185">Reference proteome</keyword>
<dbReference type="RefSeq" id="WP_142456291.1">
    <property type="nucleotide sequence ID" value="NZ_FXTP01000022.1"/>
</dbReference>
<evidence type="ECO:0000256" key="6">
    <source>
        <dbReference type="ARBA" id="ARBA00022777"/>
    </source>
</evidence>
<evidence type="ECO:0000313" key="15">
    <source>
        <dbReference type="Proteomes" id="UP000317557"/>
    </source>
</evidence>
<evidence type="ECO:0000259" key="12">
    <source>
        <dbReference type="PROSITE" id="PS50109"/>
    </source>
</evidence>
<comment type="subunit">
    <text evidence="9">At low DSF concentrations, interacts with RpfF.</text>
</comment>
<dbReference type="InterPro" id="IPR004358">
    <property type="entry name" value="Sig_transdc_His_kin-like_C"/>
</dbReference>
<dbReference type="CDD" id="cd16922">
    <property type="entry name" value="HATPase_EvgS-ArcB-TorS-like"/>
    <property type="match status" value="1"/>
</dbReference>
<dbReference type="Proteomes" id="UP000317557">
    <property type="component" value="Unassembled WGS sequence"/>
</dbReference>
<dbReference type="InterPro" id="IPR011006">
    <property type="entry name" value="CheY-like_superfamily"/>
</dbReference>
<dbReference type="Pfam" id="PF00512">
    <property type="entry name" value="HisKA"/>
    <property type="match status" value="1"/>
</dbReference>
<dbReference type="InterPro" id="IPR005467">
    <property type="entry name" value="His_kinase_dom"/>
</dbReference>
<evidence type="ECO:0000256" key="11">
    <source>
        <dbReference type="PROSITE-ProRule" id="PRU00169"/>
    </source>
</evidence>
<reference evidence="14 15" key="1">
    <citation type="submission" date="2017-05" db="EMBL/GenBank/DDBJ databases">
        <authorList>
            <person name="Varghese N."/>
            <person name="Submissions S."/>
        </authorList>
    </citation>
    <scope>NUCLEOTIDE SEQUENCE [LARGE SCALE GENOMIC DNA]</scope>
    <source>
        <strain evidence="14 15">DSM 21985</strain>
    </source>
</reference>
<dbReference type="Pfam" id="PF00072">
    <property type="entry name" value="Response_reg"/>
    <property type="match status" value="2"/>
</dbReference>
<dbReference type="Gene3D" id="3.40.50.2300">
    <property type="match status" value="2"/>
</dbReference>
<organism evidence="14 15">
    <name type="scientific">Gracilimonas mengyeensis</name>
    <dbReference type="NCBI Taxonomy" id="1302730"/>
    <lineage>
        <taxon>Bacteria</taxon>
        <taxon>Pseudomonadati</taxon>
        <taxon>Balneolota</taxon>
        <taxon>Balneolia</taxon>
        <taxon>Balneolales</taxon>
        <taxon>Balneolaceae</taxon>
        <taxon>Gracilimonas</taxon>
    </lineage>
</organism>
<evidence type="ECO:0000256" key="7">
    <source>
        <dbReference type="ARBA" id="ARBA00022840"/>
    </source>
</evidence>
<evidence type="ECO:0000256" key="8">
    <source>
        <dbReference type="ARBA" id="ARBA00023012"/>
    </source>
</evidence>
<name>A0A521FLI7_9BACT</name>
<dbReference type="SUPFAM" id="SSF52172">
    <property type="entry name" value="CheY-like"/>
    <property type="match status" value="2"/>
</dbReference>
<evidence type="ECO:0000259" key="13">
    <source>
        <dbReference type="PROSITE" id="PS50110"/>
    </source>
</evidence>
<keyword evidence="6 14" id="KW-0418">Kinase</keyword>
<dbReference type="SUPFAM" id="SSF55874">
    <property type="entry name" value="ATPase domain of HSP90 chaperone/DNA topoisomerase II/histidine kinase"/>
    <property type="match status" value="1"/>
</dbReference>
<evidence type="ECO:0000256" key="5">
    <source>
        <dbReference type="ARBA" id="ARBA00022741"/>
    </source>
</evidence>
<dbReference type="PROSITE" id="PS50110">
    <property type="entry name" value="RESPONSE_REGULATORY"/>
    <property type="match status" value="2"/>
</dbReference>
<feature type="modified residue" description="4-aspartylphosphate" evidence="11">
    <location>
        <position position="517"/>
    </location>
</feature>
<dbReference type="CDD" id="cd17546">
    <property type="entry name" value="REC_hyHK_CKI1_RcsC-like"/>
    <property type="match status" value="1"/>
</dbReference>
<accession>A0A521FLI7</accession>